<dbReference type="Proteomes" id="UP001251085">
    <property type="component" value="Unassembled WGS sequence"/>
</dbReference>
<feature type="chain" id="PRO_5046315013" evidence="1">
    <location>
        <begin position="23"/>
        <end position="237"/>
    </location>
</feature>
<keyword evidence="1" id="KW-0732">Signal</keyword>
<organism evidence="2 3">
    <name type="scientific">Paracoccus broussonetiae</name>
    <dbReference type="NCBI Taxonomy" id="3075834"/>
    <lineage>
        <taxon>Bacteria</taxon>
        <taxon>Pseudomonadati</taxon>
        <taxon>Pseudomonadota</taxon>
        <taxon>Alphaproteobacteria</taxon>
        <taxon>Rhodobacterales</taxon>
        <taxon>Paracoccaceae</taxon>
        <taxon>Paracoccus</taxon>
    </lineage>
</organism>
<evidence type="ECO:0000313" key="2">
    <source>
        <dbReference type="EMBL" id="MDT1060441.1"/>
    </source>
</evidence>
<accession>A0ABU3E8F3</accession>
<sequence length="237" mass="25669">MPSSGRCLAVLILLLPCAPALAGPWPRAEKGMFLSLSDERDRDGNNYIGLYGEYGLTGRETLGFELGHTNVGETSAIFWLQHGLEPIGENRFALSLGLGMIQRDGILMPVGQAGADWGRGFGGVLNGGWMSLETRVKVAGTTEDEQDFQELEPSAFNYLTAEVTSKADLTLGLHATDRTMFINQLRLEQREDTGFSSKIATSVVHDLIGPAKIELGLITPISGPDEEAVKVGTWLEF</sequence>
<dbReference type="RefSeq" id="WP_311757550.1">
    <property type="nucleotide sequence ID" value="NZ_JAVRQI010000001.1"/>
</dbReference>
<evidence type="ECO:0000256" key="1">
    <source>
        <dbReference type="SAM" id="SignalP"/>
    </source>
</evidence>
<reference evidence="3" key="1">
    <citation type="submission" date="2023-07" db="EMBL/GenBank/DDBJ databases">
        <title>Characterization of two Paracoccaceae strains isolated from Phycosphere and proposal of Xinfangfangia lacusdiani sp. nov.</title>
        <authorList>
            <person name="Deng Y."/>
            <person name="Zhang Y.Q."/>
        </authorList>
    </citation>
    <scope>NUCLEOTIDE SEQUENCE [LARGE SCALE GENOMIC DNA]</scope>
    <source>
        <strain evidence="3">CPCC 101403</strain>
    </source>
</reference>
<gene>
    <name evidence="2" type="ORF">RM190_01145</name>
</gene>
<feature type="signal peptide" evidence="1">
    <location>
        <begin position="1"/>
        <end position="22"/>
    </location>
</feature>
<dbReference type="EMBL" id="JAVRQI010000001">
    <property type="protein sequence ID" value="MDT1060441.1"/>
    <property type="molecule type" value="Genomic_DNA"/>
</dbReference>
<keyword evidence="3" id="KW-1185">Reference proteome</keyword>
<evidence type="ECO:0000313" key="3">
    <source>
        <dbReference type="Proteomes" id="UP001251085"/>
    </source>
</evidence>
<protein>
    <submittedName>
        <fullName evidence="2">Uncharacterized protein</fullName>
    </submittedName>
</protein>
<comment type="caution">
    <text evidence="2">The sequence shown here is derived from an EMBL/GenBank/DDBJ whole genome shotgun (WGS) entry which is preliminary data.</text>
</comment>
<name>A0ABU3E8F3_9RHOB</name>
<proteinExistence type="predicted"/>